<evidence type="ECO:0000256" key="1">
    <source>
        <dbReference type="SAM" id="MobiDB-lite"/>
    </source>
</evidence>
<gene>
    <name evidence="2" type="ORF">HOP61_19695</name>
</gene>
<evidence type="ECO:0000313" key="3">
    <source>
        <dbReference type="Proteomes" id="UP001320178"/>
    </source>
</evidence>
<dbReference type="CDD" id="cd22641">
    <property type="entry name" value="C24-like"/>
    <property type="match status" value="1"/>
</dbReference>
<proteinExistence type="predicted"/>
<reference evidence="2" key="1">
    <citation type="submission" date="2020-05" db="EMBL/GenBank/DDBJ databases">
        <authorList>
            <person name="Wang L."/>
            <person name="Shao Z."/>
        </authorList>
    </citation>
    <scope>NUCLEOTIDE SEQUENCE</scope>
    <source>
        <strain evidence="2">MCCC 1A05776</strain>
    </source>
</reference>
<feature type="region of interest" description="Disordered" evidence="1">
    <location>
        <begin position="282"/>
        <end position="348"/>
    </location>
</feature>
<sequence>MAINNTSISDFRTLVNDWRSMYEIATEIVTSDEYIDVVIESGEVRPTLRKFASDRMDEFRIDFQEQFDDEAADREIRFSDFLVESGYTLIGEYTSGITFTEYNQMVRYDGEFWRPSSGLALPYTTTGAGMPESNKFVSIGDNALRKELAINANNLIRVNTLTGNQTLREALDARVEAYTLGEELATNANELIRVDTETGNQTIQEALDSRAEKAVVDAIFPTGVIVMWSGVIDNIPLTWALCDGEQGTPDLRDRFIVGAGSSYAVGDTGGANAVTLTINQMPSHEHTGSTNSAGAHTHNARGRGSNGTSGLRDAGGSYTSSDATTSSGTHSHSLEINEAGGDQPHENRPPYFALAYIMKL</sequence>
<evidence type="ECO:0008006" key="4">
    <source>
        <dbReference type="Google" id="ProtNLM"/>
    </source>
</evidence>
<evidence type="ECO:0000313" key="2">
    <source>
        <dbReference type="EMBL" id="MCE8053521.1"/>
    </source>
</evidence>
<dbReference type="RefSeq" id="WP_234240782.1">
    <property type="nucleotide sequence ID" value="NZ_JABFTS010000012.1"/>
</dbReference>
<feature type="compositionally biased region" description="Polar residues" evidence="1">
    <location>
        <begin position="282"/>
        <end position="294"/>
    </location>
</feature>
<dbReference type="AlphaFoldDB" id="A0AAW4Z1C1"/>
<accession>A0AAW4Z1C1</accession>
<comment type="caution">
    <text evidence="2">The sequence shown here is derived from an EMBL/GenBank/DDBJ whole genome shotgun (WGS) entry which is preliminary data.</text>
</comment>
<reference evidence="2" key="2">
    <citation type="journal article" date="2021" name="Front. Microbiol.">
        <title>Aerobic Denitrification and Heterotrophic Sulfur Oxidation in the Genus Halomonas Revealed by Six Novel Species Characterizations and Genome-Based Analysis.</title>
        <authorList>
            <person name="Wang L."/>
            <person name="Shao Z."/>
        </authorList>
    </citation>
    <scope>NUCLEOTIDE SEQUENCE</scope>
    <source>
        <strain evidence="2">MCCC 1A05776</strain>
    </source>
</reference>
<feature type="compositionally biased region" description="Polar residues" evidence="1">
    <location>
        <begin position="317"/>
        <end position="331"/>
    </location>
</feature>
<dbReference type="EMBL" id="JABFTS010000012">
    <property type="protein sequence ID" value="MCE8053521.1"/>
    <property type="molecule type" value="Genomic_DNA"/>
</dbReference>
<protein>
    <recommendedName>
        <fullName evidence="4">Tail fiber protein</fullName>
    </recommendedName>
</protein>
<organism evidence="2 3">
    <name type="scientific">Billgrantia desiderata</name>
    <dbReference type="NCBI Taxonomy" id="52021"/>
    <lineage>
        <taxon>Bacteria</taxon>
        <taxon>Pseudomonadati</taxon>
        <taxon>Pseudomonadota</taxon>
        <taxon>Gammaproteobacteria</taxon>
        <taxon>Oceanospirillales</taxon>
        <taxon>Halomonadaceae</taxon>
        <taxon>Billgrantia</taxon>
    </lineage>
</organism>
<name>A0AAW4Z1C1_9GAMM</name>
<dbReference type="Proteomes" id="UP001320178">
    <property type="component" value="Unassembled WGS sequence"/>
</dbReference>
<dbReference type="SUPFAM" id="SSF88874">
    <property type="entry name" value="Receptor-binding domain of short tail fibre protein gp12"/>
    <property type="match status" value="1"/>
</dbReference>